<evidence type="ECO:0000313" key="2">
    <source>
        <dbReference type="EMBL" id="GLZ81581.1"/>
    </source>
</evidence>
<proteinExistence type="predicted"/>
<dbReference type="EMBL" id="BSTX01000006">
    <property type="protein sequence ID" value="GLZ81581.1"/>
    <property type="molecule type" value="Genomic_DNA"/>
</dbReference>
<accession>A0A9W6SVM5</accession>
<dbReference type="RefSeq" id="WP_285667084.1">
    <property type="nucleotide sequence ID" value="NZ_BSTX01000006.1"/>
</dbReference>
<feature type="transmembrane region" description="Helical" evidence="1">
    <location>
        <begin position="30"/>
        <end position="49"/>
    </location>
</feature>
<evidence type="ECO:0000313" key="3">
    <source>
        <dbReference type="Proteomes" id="UP001165079"/>
    </source>
</evidence>
<feature type="transmembrane region" description="Helical" evidence="1">
    <location>
        <begin position="98"/>
        <end position="120"/>
    </location>
</feature>
<keyword evidence="1" id="KW-1133">Transmembrane helix</keyword>
<keyword evidence="1" id="KW-0812">Transmembrane</keyword>
<keyword evidence="1" id="KW-0472">Membrane</keyword>
<feature type="transmembrane region" description="Helical" evidence="1">
    <location>
        <begin position="127"/>
        <end position="144"/>
    </location>
</feature>
<name>A0A9W6SVM5_9ACTN</name>
<reference evidence="2" key="1">
    <citation type="submission" date="2023-03" db="EMBL/GenBank/DDBJ databases">
        <title>Actinorhabdospora filicis NBRC 111898.</title>
        <authorList>
            <person name="Ichikawa N."/>
            <person name="Sato H."/>
            <person name="Tonouchi N."/>
        </authorList>
    </citation>
    <scope>NUCLEOTIDE SEQUENCE</scope>
    <source>
        <strain evidence="2">NBRC 111898</strain>
    </source>
</reference>
<protein>
    <submittedName>
        <fullName evidence="2">DUF1453 domain-containing protein</fullName>
    </submittedName>
</protein>
<gene>
    <name evidence="2" type="ORF">Afil01_63880</name>
</gene>
<sequence length="157" mass="16411">MSSEAVAIAIPAAVLLVGWRQLTTRRVDRPGILILAAALTVMGLTTGVIDRDLLPLSILMLIVDLAFAAGAGAARAASVHVWVDERGVAWSRGTWWTVLLWAGSIAGRFGLYGIGLALGLRPEPKSALLFAGVTIGVQAALVAWRGTRIRAMSSVGA</sequence>
<comment type="caution">
    <text evidence="2">The sequence shown here is derived from an EMBL/GenBank/DDBJ whole genome shotgun (WGS) entry which is preliminary data.</text>
</comment>
<feature type="transmembrane region" description="Helical" evidence="1">
    <location>
        <begin position="56"/>
        <end position="78"/>
    </location>
</feature>
<dbReference type="Proteomes" id="UP001165079">
    <property type="component" value="Unassembled WGS sequence"/>
</dbReference>
<organism evidence="2 3">
    <name type="scientific">Actinorhabdospora filicis</name>
    <dbReference type="NCBI Taxonomy" id="1785913"/>
    <lineage>
        <taxon>Bacteria</taxon>
        <taxon>Bacillati</taxon>
        <taxon>Actinomycetota</taxon>
        <taxon>Actinomycetes</taxon>
        <taxon>Micromonosporales</taxon>
        <taxon>Micromonosporaceae</taxon>
        <taxon>Actinorhabdospora</taxon>
    </lineage>
</organism>
<dbReference type="AlphaFoldDB" id="A0A9W6SVM5"/>
<keyword evidence="3" id="KW-1185">Reference proteome</keyword>
<evidence type="ECO:0000256" key="1">
    <source>
        <dbReference type="SAM" id="Phobius"/>
    </source>
</evidence>